<reference evidence="2" key="2">
    <citation type="journal article" date="2021" name="World Allergy Organ. J.">
        <title>Chromosome-level assembly of Dermatophagoides farinae genome and transcriptome reveals two novel allergens Der f 37 and Der f 39.</title>
        <authorList>
            <person name="Chen J."/>
            <person name="Cai Z."/>
            <person name="Fan D."/>
            <person name="Hu J."/>
            <person name="Hou Y."/>
            <person name="He Y."/>
            <person name="Zhang Z."/>
            <person name="Zhao Z."/>
            <person name="Gao P."/>
            <person name="Hu W."/>
            <person name="Sun J."/>
            <person name="Li J."/>
            <person name="Ji K."/>
        </authorList>
    </citation>
    <scope>NUCLEOTIDE SEQUENCE</scope>
    <source>
        <strain evidence="2">JKM2019</strain>
    </source>
</reference>
<proteinExistence type="predicted"/>
<feature type="transmembrane region" description="Helical" evidence="1">
    <location>
        <begin position="78"/>
        <end position="95"/>
    </location>
</feature>
<keyword evidence="1" id="KW-0472">Membrane</keyword>
<evidence type="ECO:0000313" key="2">
    <source>
        <dbReference type="EMBL" id="KAH7643948.1"/>
    </source>
</evidence>
<comment type="caution">
    <text evidence="2">The sequence shown here is derived from an EMBL/GenBank/DDBJ whole genome shotgun (WGS) entry which is preliminary data.</text>
</comment>
<feature type="transmembrane region" description="Helical" evidence="1">
    <location>
        <begin position="300"/>
        <end position="316"/>
    </location>
</feature>
<feature type="transmembrane region" description="Helical" evidence="1">
    <location>
        <begin position="213"/>
        <end position="231"/>
    </location>
</feature>
<dbReference type="InterPro" id="IPR043130">
    <property type="entry name" value="CDP-OH_PTrfase_TM_dom"/>
</dbReference>
<feature type="transmembrane region" description="Helical" evidence="1">
    <location>
        <begin position="267"/>
        <end position="288"/>
    </location>
</feature>
<gene>
    <name evidence="2" type="ORF">HUG17_6310</name>
</gene>
<organism evidence="2">
    <name type="scientific">Dermatophagoides farinae</name>
    <name type="common">American house dust mite</name>
    <dbReference type="NCBI Taxonomy" id="6954"/>
    <lineage>
        <taxon>Eukaryota</taxon>
        <taxon>Metazoa</taxon>
        <taxon>Ecdysozoa</taxon>
        <taxon>Arthropoda</taxon>
        <taxon>Chelicerata</taxon>
        <taxon>Arachnida</taxon>
        <taxon>Acari</taxon>
        <taxon>Acariformes</taxon>
        <taxon>Sarcoptiformes</taxon>
        <taxon>Astigmata</taxon>
        <taxon>Psoroptidia</taxon>
        <taxon>Analgoidea</taxon>
        <taxon>Pyroglyphidae</taxon>
        <taxon>Dermatophagoidinae</taxon>
        <taxon>Dermatophagoides</taxon>
    </lineage>
</organism>
<accession>A0A9D4P4T2</accession>
<reference evidence="2" key="1">
    <citation type="submission" date="2020-06" db="EMBL/GenBank/DDBJ databases">
        <authorList>
            <person name="Ji K."/>
            <person name="Li J."/>
        </authorList>
    </citation>
    <scope>NUCLEOTIDE SEQUENCE</scope>
    <source>
        <strain evidence="2">JKM2019</strain>
        <tissue evidence="2">Whole body</tissue>
    </source>
</reference>
<dbReference type="Proteomes" id="UP000828236">
    <property type="component" value="Unassembled WGS sequence"/>
</dbReference>
<keyword evidence="1" id="KW-0812">Transmembrane</keyword>
<name>A0A9D4P4T2_DERFA</name>
<feature type="transmembrane region" description="Helical" evidence="1">
    <location>
        <begin position="6"/>
        <end position="29"/>
    </location>
</feature>
<dbReference type="Gene3D" id="1.20.120.1760">
    <property type="match status" value="1"/>
</dbReference>
<protein>
    <submittedName>
        <fullName evidence="2">Uncharacterized protein</fullName>
    </submittedName>
</protein>
<evidence type="ECO:0000256" key="1">
    <source>
        <dbReference type="SAM" id="Phobius"/>
    </source>
</evidence>
<keyword evidence="1" id="KW-1133">Transmembrane helix</keyword>
<feature type="transmembrane region" description="Helical" evidence="1">
    <location>
        <begin position="49"/>
        <end position="72"/>
    </location>
</feature>
<dbReference type="EMBL" id="SDOV01000002">
    <property type="protein sequence ID" value="KAH7643948.1"/>
    <property type="molecule type" value="Genomic_DNA"/>
</dbReference>
<sequence>MLKDNYSTIIFAIFIIFFLLSDYQLYEIIQNESNMNITITVKTVMIDHVNLYIFHPLTVIFVEYTRLLYIFPWITANHVSYMGVVFALIAARLILSDSLAIRRIGVLAFFGRQFMDDLDGYIARCRLGIDAKKQVSVTNSSGYIVDGICDAIGVIIFWYAAFRYAYHRQPIGAKSSNVLHTHTTYTLLNDEKSYDTIMMNNNHHQRFQTIKHYLLLLIQIGLSSLTWNLFLNQYHYTLDPSITDGFNVRTELQEEIFKSSLMYTIAWFWRLLNPHSFTNYLLIAIWLNRTNQWVKQSNKYAFYLIIGLSFLCFIHLKDIKFRLTDHLTLF</sequence>
<dbReference type="AlphaFoldDB" id="A0A9D4P4T2"/>
<dbReference type="OrthoDB" id="10253254at2759"/>